<feature type="transmembrane region" description="Helical" evidence="1">
    <location>
        <begin position="59"/>
        <end position="81"/>
    </location>
</feature>
<protein>
    <submittedName>
        <fullName evidence="2">Uncharacterized protein</fullName>
    </submittedName>
</protein>
<evidence type="ECO:0000313" key="3">
    <source>
        <dbReference type="Proteomes" id="UP000693946"/>
    </source>
</evidence>
<accession>A0AAV6RGP5</accession>
<dbReference type="EMBL" id="JAGKHQ010000011">
    <property type="protein sequence ID" value="KAG7504611.1"/>
    <property type="molecule type" value="Genomic_DNA"/>
</dbReference>
<reference evidence="2 3" key="1">
    <citation type="journal article" date="2021" name="Sci. Rep.">
        <title>Chromosome anchoring in Senegalese sole (Solea senegalensis) reveals sex-associated markers and genome rearrangements in flatfish.</title>
        <authorList>
            <person name="Guerrero-Cozar I."/>
            <person name="Gomez-Garrido J."/>
            <person name="Berbel C."/>
            <person name="Martinez-Blanch J.F."/>
            <person name="Alioto T."/>
            <person name="Claros M.G."/>
            <person name="Gagnaire P.A."/>
            <person name="Manchado M."/>
        </authorList>
    </citation>
    <scope>NUCLEOTIDE SEQUENCE [LARGE SCALE GENOMIC DNA]</scope>
    <source>
        <strain evidence="2">Sse05_10M</strain>
    </source>
</reference>
<keyword evidence="1" id="KW-0472">Membrane</keyword>
<proteinExistence type="predicted"/>
<sequence length="195" mass="21085">MVKKHCSAGLKWDNVVKACAKTNIKTEPPTKPPLQADVGQVRDVGPATQADSLILLTPVLWVFVVLATVGSMLVLALWFIIYRRQIRINGTTEPVQKTETLATIHHLPSERDGQAETFQRGVEAPSSPCAAQQHPGAHTGTCWYEERPVAGMVPAAEHAEKDGERGLPAWSSSEHRIPLPATELGGTALVTTKTV</sequence>
<keyword evidence="1" id="KW-1133">Transmembrane helix</keyword>
<keyword evidence="3" id="KW-1185">Reference proteome</keyword>
<organism evidence="2 3">
    <name type="scientific">Solea senegalensis</name>
    <name type="common">Senegalese sole</name>
    <dbReference type="NCBI Taxonomy" id="28829"/>
    <lineage>
        <taxon>Eukaryota</taxon>
        <taxon>Metazoa</taxon>
        <taxon>Chordata</taxon>
        <taxon>Craniata</taxon>
        <taxon>Vertebrata</taxon>
        <taxon>Euteleostomi</taxon>
        <taxon>Actinopterygii</taxon>
        <taxon>Neopterygii</taxon>
        <taxon>Teleostei</taxon>
        <taxon>Neoteleostei</taxon>
        <taxon>Acanthomorphata</taxon>
        <taxon>Carangaria</taxon>
        <taxon>Pleuronectiformes</taxon>
        <taxon>Pleuronectoidei</taxon>
        <taxon>Soleidae</taxon>
        <taxon>Solea</taxon>
    </lineage>
</organism>
<dbReference type="AlphaFoldDB" id="A0AAV6RGP5"/>
<comment type="caution">
    <text evidence="2">The sequence shown here is derived from an EMBL/GenBank/DDBJ whole genome shotgun (WGS) entry which is preliminary data.</text>
</comment>
<evidence type="ECO:0000256" key="1">
    <source>
        <dbReference type="SAM" id="Phobius"/>
    </source>
</evidence>
<keyword evidence="1" id="KW-0812">Transmembrane</keyword>
<name>A0AAV6RGP5_SOLSE</name>
<evidence type="ECO:0000313" key="2">
    <source>
        <dbReference type="EMBL" id="KAG7504611.1"/>
    </source>
</evidence>
<gene>
    <name evidence="2" type="ORF">JOB18_012667</name>
</gene>
<dbReference type="Proteomes" id="UP000693946">
    <property type="component" value="Linkage Group LG19"/>
</dbReference>